<name>A0A3G6IY13_9CORY</name>
<keyword evidence="1" id="KW-0472">Membrane</keyword>
<protein>
    <recommendedName>
        <fullName evidence="4">DUF3054 domain-containing protein</fullName>
    </recommendedName>
</protein>
<proteinExistence type="predicted"/>
<accession>A0A3G6IY13</accession>
<evidence type="ECO:0008006" key="4">
    <source>
        <dbReference type="Google" id="ProtNLM"/>
    </source>
</evidence>
<reference evidence="2 3" key="1">
    <citation type="submission" date="2018-11" db="EMBL/GenBank/DDBJ databases">
        <authorList>
            <person name="Kleinhagauer T."/>
            <person name="Glaeser S.P."/>
            <person name="Spergser J."/>
            <person name="Ruckert C."/>
            <person name="Kaempfer P."/>
            <person name="Busse H.-J."/>
        </authorList>
    </citation>
    <scope>NUCLEOTIDE SEQUENCE [LARGE SCALE GENOMIC DNA]</scope>
    <source>
        <strain evidence="2 3">W8</strain>
    </source>
</reference>
<dbReference type="OrthoDB" id="3698172at2"/>
<sequence>MKTLGIDLLAVFIFAILARLAHGGLSVVEVLNTFWPFAIGAIIGNVVAHGRGVPVWLSTVICGLGIWGVRHDAFPHWSFILVASVMSAILLLGWRRLWQPK</sequence>
<gene>
    <name evidence="2" type="ORF">CGERO_01005</name>
</gene>
<feature type="transmembrane region" description="Helical" evidence="1">
    <location>
        <begin position="76"/>
        <end position="94"/>
    </location>
</feature>
<dbReference type="AlphaFoldDB" id="A0A3G6IY13"/>
<organism evidence="2 3">
    <name type="scientific">Corynebacterium gerontici</name>
    <dbReference type="NCBI Taxonomy" id="2079234"/>
    <lineage>
        <taxon>Bacteria</taxon>
        <taxon>Bacillati</taxon>
        <taxon>Actinomycetota</taxon>
        <taxon>Actinomycetes</taxon>
        <taxon>Mycobacteriales</taxon>
        <taxon>Corynebacteriaceae</taxon>
        <taxon>Corynebacterium</taxon>
    </lineage>
</organism>
<evidence type="ECO:0000313" key="3">
    <source>
        <dbReference type="Proteomes" id="UP000271587"/>
    </source>
</evidence>
<dbReference type="EMBL" id="CP033897">
    <property type="protein sequence ID" value="AZA10536.1"/>
    <property type="molecule type" value="Genomic_DNA"/>
</dbReference>
<keyword evidence="1" id="KW-1133">Transmembrane helix</keyword>
<evidence type="ECO:0000313" key="2">
    <source>
        <dbReference type="EMBL" id="AZA10536.1"/>
    </source>
</evidence>
<dbReference type="Pfam" id="PF11255">
    <property type="entry name" value="DUF3054"/>
    <property type="match status" value="1"/>
</dbReference>
<dbReference type="Proteomes" id="UP000271587">
    <property type="component" value="Chromosome"/>
</dbReference>
<feature type="transmembrane region" description="Helical" evidence="1">
    <location>
        <begin position="33"/>
        <end position="48"/>
    </location>
</feature>
<dbReference type="InterPro" id="IPR021414">
    <property type="entry name" value="DUF3054"/>
</dbReference>
<dbReference type="RefSeq" id="WP_123932939.1">
    <property type="nucleotide sequence ID" value="NZ_CP033897.1"/>
</dbReference>
<evidence type="ECO:0000256" key="1">
    <source>
        <dbReference type="SAM" id="Phobius"/>
    </source>
</evidence>
<dbReference type="KEGG" id="cgk:CGERO_01005"/>
<keyword evidence="1" id="KW-0812">Transmembrane</keyword>
<keyword evidence="3" id="KW-1185">Reference proteome</keyword>